<reference evidence="2" key="1">
    <citation type="submission" date="2017-05" db="EMBL/GenBank/DDBJ databases">
        <authorList>
            <person name="QRISCLOUD D."/>
        </authorList>
    </citation>
    <scope>NUCLEOTIDE SEQUENCE</scope>
</reference>
<evidence type="ECO:0000256" key="1">
    <source>
        <dbReference type="SAM" id="SignalP"/>
    </source>
</evidence>
<feature type="chain" id="PRO_5020772259" evidence="1">
    <location>
        <begin position="21"/>
        <end position="58"/>
    </location>
</feature>
<dbReference type="EMBL" id="HAHI01000301">
    <property type="protein sequence ID" value="SNX35558.1"/>
    <property type="molecule type" value="Transcribed_RNA"/>
</dbReference>
<protein>
    <submittedName>
        <fullName evidence="2">U20-Sparatoxin-Hju1j_1</fullName>
    </submittedName>
</protein>
<feature type="signal peptide" evidence="1">
    <location>
        <begin position="1"/>
        <end position="20"/>
    </location>
</feature>
<proteinExistence type="predicted"/>
<sequence length="58" mass="6269">MKTIIALMLLIVAFSAVALAFRKSGNGPCRTPEMSVAHSSADAIVMPTADENYVCRLW</sequence>
<evidence type="ECO:0000313" key="2">
    <source>
        <dbReference type="EMBL" id="SNX35558.1"/>
    </source>
</evidence>
<organism evidence="2">
    <name type="scientific">Heteropoda jugulans</name>
    <dbReference type="NCBI Taxonomy" id="1358901"/>
    <lineage>
        <taxon>Eukaryota</taxon>
        <taxon>Metazoa</taxon>
        <taxon>Ecdysozoa</taxon>
        <taxon>Arthropoda</taxon>
        <taxon>Chelicerata</taxon>
        <taxon>Arachnida</taxon>
        <taxon>Araneae</taxon>
        <taxon>Araneomorphae</taxon>
        <taxon>Entelegynae</taxon>
        <taxon>Dionycha</taxon>
        <taxon>Sparassidae</taxon>
        <taxon>Heteropoda</taxon>
    </lineage>
</organism>
<keyword evidence="1" id="KW-0732">Signal</keyword>
<name>A0A4Q8K7U4_9ARAC</name>
<accession>A0A4Q8K7U4</accession>
<reference evidence="2" key="2">
    <citation type="submission" date="2019-05" db="EMBL/GenBank/DDBJ databases">
        <title>Unravelling the molecular evolution of spider venoms.</title>
        <authorList>
            <person name="Pineda S."/>
        </authorList>
    </citation>
    <scope>NUCLEOTIDE SEQUENCE</scope>
</reference>
<dbReference type="AlphaFoldDB" id="A0A4Q8K7U4"/>